<protein>
    <submittedName>
        <fullName evidence="1">Uncharacterized protein</fullName>
    </submittedName>
</protein>
<dbReference type="EMBL" id="GDHC01001854">
    <property type="protein sequence ID" value="JAQ16775.1"/>
    <property type="molecule type" value="Transcribed_RNA"/>
</dbReference>
<gene>
    <name evidence="1" type="ORF">g.64306</name>
</gene>
<dbReference type="AlphaFoldDB" id="A0A146MC14"/>
<reference evidence="1" key="1">
    <citation type="journal article" date="2016" name="Gigascience">
        <title>De novo construction of an expanded transcriptome assembly for the western tarnished plant bug, Lygus hesperus.</title>
        <authorList>
            <person name="Tassone E.E."/>
            <person name="Geib S.M."/>
            <person name="Hall B."/>
            <person name="Fabrick J.A."/>
            <person name="Brent C.S."/>
            <person name="Hull J.J."/>
        </authorList>
    </citation>
    <scope>NUCLEOTIDE SEQUENCE</scope>
</reference>
<feature type="non-terminal residue" evidence="1">
    <location>
        <position position="1"/>
    </location>
</feature>
<proteinExistence type="predicted"/>
<evidence type="ECO:0000313" key="1">
    <source>
        <dbReference type="EMBL" id="JAQ16775.1"/>
    </source>
</evidence>
<name>A0A146MC14_LYGHE</name>
<feature type="non-terminal residue" evidence="1">
    <location>
        <position position="112"/>
    </location>
</feature>
<sequence length="112" mass="13066">LLQESWVSLEMAEMRHKSLLERQGSWLYPKDTLTIHIPDKYNILGVAAENRDELLRSSDKSNLLGVIAERYDELLYSEDKFNLGVLNGRCDELMPMRRHISLLQCQGSWIYP</sequence>
<accession>A0A146MC14</accession>
<organism evidence="1">
    <name type="scientific">Lygus hesperus</name>
    <name type="common">Western plant bug</name>
    <dbReference type="NCBI Taxonomy" id="30085"/>
    <lineage>
        <taxon>Eukaryota</taxon>
        <taxon>Metazoa</taxon>
        <taxon>Ecdysozoa</taxon>
        <taxon>Arthropoda</taxon>
        <taxon>Hexapoda</taxon>
        <taxon>Insecta</taxon>
        <taxon>Pterygota</taxon>
        <taxon>Neoptera</taxon>
        <taxon>Paraneoptera</taxon>
        <taxon>Hemiptera</taxon>
        <taxon>Heteroptera</taxon>
        <taxon>Panheteroptera</taxon>
        <taxon>Cimicomorpha</taxon>
        <taxon>Miridae</taxon>
        <taxon>Mirini</taxon>
        <taxon>Lygus</taxon>
    </lineage>
</organism>